<dbReference type="STRING" id="208439.AJAP_19565"/>
<dbReference type="InterPro" id="IPR036188">
    <property type="entry name" value="FAD/NAD-bd_sf"/>
</dbReference>
<dbReference type="Gene3D" id="3.30.9.10">
    <property type="entry name" value="D-Amino Acid Oxidase, subunit A, domain 2"/>
    <property type="match status" value="1"/>
</dbReference>
<dbReference type="HOGENOM" id="CLU_796482_0_0_11"/>
<dbReference type="Gene3D" id="3.50.50.60">
    <property type="entry name" value="FAD/NAD(P)-binding domain"/>
    <property type="match status" value="1"/>
</dbReference>
<feature type="domain" description="FAD dependent oxidoreductase" evidence="2">
    <location>
        <begin position="3"/>
        <end position="339"/>
    </location>
</feature>
<keyword evidence="1" id="KW-0560">Oxidoreductase</keyword>
<reference evidence="3 4" key="1">
    <citation type="journal article" date="2014" name="J. Biotechnol.">
        <title>Complete genome sequence of the actinobacterium Amycolatopsis japonica MG417-CF17(T) (=DSM 44213T) producing (S,S)-N,N'-ethylenediaminedisuccinic acid.</title>
        <authorList>
            <person name="Stegmann E."/>
            <person name="Albersmeier A."/>
            <person name="Spohn M."/>
            <person name="Gert H."/>
            <person name="Weber T."/>
            <person name="Wohlleben W."/>
            <person name="Kalinowski J."/>
            <person name="Ruckert C."/>
        </authorList>
    </citation>
    <scope>NUCLEOTIDE SEQUENCE [LARGE SCALE GENOMIC DNA]</scope>
    <source>
        <strain evidence="4">MG417-CF17 (DSM 44213)</strain>
    </source>
</reference>
<dbReference type="Proteomes" id="UP000028492">
    <property type="component" value="Chromosome"/>
</dbReference>
<organism evidence="3 4">
    <name type="scientific">Amycolatopsis japonica</name>
    <dbReference type="NCBI Taxonomy" id="208439"/>
    <lineage>
        <taxon>Bacteria</taxon>
        <taxon>Bacillati</taxon>
        <taxon>Actinomycetota</taxon>
        <taxon>Actinomycetes</taxon>
        <taxon>Pseudonocardiales</taxon>
        <taxon>Pseudonocardiaceae</taxon>
        <taxon>Amycolatopsis</taxon>
        <taxon>Amycolatopsis japonica group</taxon>
    </lineage>
</organism>
<dbReference type="PANTHER" id="PTHR13847">
    <property type="entry name" value="SARCOSINE DEHYDROGENASE-RELATED"/>
    <property type="match status" value="1"/>
</dbReference>
<protein>
    <submittedName>
        <fullName evidence="3">FAD dependent oxidoreductase</fullName>
    </submittedName>
</protein>
<dbReference type="SUPFAM" id="SSF51905">
    <property type="entry name" value="FAD/NAD(P)-binding domain"/>
    <property type="match status" value="1"/>
</dbReference>
<proteinExistence type="predicted"/>
<dbReference type="PANTHER" id="PTHR13847:SF287">
    <property type="entry name" value="FAD-DEPENDENT OXIDOREDUCTASE DOMAIN-CONTAINING PROTEIN 1"/>
    <property type="match status" value="1"/>
</dbReference>
<dbReference type="eggNOG" id="COG0665">
    <property type="taxonomic scope" value="Bacteria"/>
</dbReference>
<keyword evidence="4" id="KW-1185">Reference proteome</keyword>
<evidence type="ECO:0000313" key="4">
    <source>
        <dbReference type="Proteomes" id="UP000028492"/>
    </source>
</evidence>
<evidence type="ECO:0000256" key="1">
    <source>
        <dbReference type="ARBA" id="ARBA00023002"/>
    </source>
</evidence>
<dbReference type="InterPro" id="IPR006076">
    <property type="entry name" value="FAD-dep_OxRdtase"/>
</dbReference>
<sequence length="343" mass="35204">MRVGIVGGGVAGALLAWRLRQAAPRSTIDVYTARSTDGDATSASGGLVRGFERLEHAGRLAATGLAELRANPALRAASDYREVGSVYLALSGDGLGDPVRVIEEALPGSATLLTAPELAARYPFRGLPSGVTAVVERHAGFVSPAGLRDAVLGWLTDRGATVRRMPVATVDPAPALRLADGVTAGYDAVVVAAGPWTPALLAASGLPAGGLRVKQIQYTVYEGGPAGLGTFVWEGTGMWGRPAGDAGFLLGLPGDRWDVDPAGPRPDVALVDRVASEARRLLGHPLAEHCPHRTTVSSDCYHDPPGLELREVASGVFTFTGGSGGAAKTVVAASRVAAAALLR</sequence>
<evidence type="ECO:0000313" key="3">
    <source>
        <dbReference type="EMBL" id="AIG76775.1"/>
    </source>
</evidence>
<dbReference type="GO" id="GO:0005737">
    <property type="term" value="C:cytoplasm"/>
    <property type="evidence" value="ECO:0007669"/>
    <property type="project" value="TreeGrafter"/>
</dbReference>
<evidence type="ECO:0000259" key="2">
    <source>
        <dbReference type="Pfam" id="PF01266"/>
    </source>
</evidence>
<dbReference type="AlphaFoldDB" id="A0A075V268"/>
<dbReference type="RefSeq" id="WP_051972518.1">
    <property type="nucleotide sequence ID" value="NZ_CP008953.1"/>
</dbReference>
<dbReference type="EMBL" id="CP008953">
    <property type="protein sequence ID" value="AIG76775.1"/>
    <property type="molecule type" value="Genomic_DNA"/>
</dbReference>
<dbReference type="KEGG" id="aja:AJAP_19565"/>
<dbReference type="GO" id="GO:0016491">
    <property type="term" value="F:oxidoreductase activity"/>
    <property type="evidence" value="ECO:0007669"/>
    <property type="project" value="UniProtKB-KW"/>
</dbReference>
<dbReference type="Pfam" id="PF01266">
    <property type="entry name" value="DAO"/>
    <property type="match status" value="1"/>
</dbReference>
<name>A0A075V268_9PSEU</name>
<accession>A0A075V268</accession>
<gene>
    <name evidence="3" type="ORF">AJAP_19565</name>
</gene>